<keyword evidence="3" id="KW-0813">Transport</keyword>
<evidence type="ECO:0000256" key="5">
    <source>
        <dbReference type="ARBA" id="ARBA00022989"/>
    </source>
</evidence>
<dbReference type="OrthoDB" id="9806522at2"/>
<dbReference type="Pfam" id="PF16916">
    <property type="entry name" value="ZT_dimer"/>
    <property type="match status" value="3"/>
</dbReference>
<gene>
    <name evidence="10" type="ORF">FTW19_06345</name>
</gene>
<evidence type="ECO:0000256" key="7">
    <source>
        <dbReference type="SAM" id="Phobius"/>
    </source>
</evidence>
<dbReference type="RefSeq" id="WP_147646840.1">
    <property type="nucleotide sequence ID" value="NZ_CP042806.1"/>
</dbReference>
<dbReference type="InterPro" id="IPR027469">
    <property type="entry name" value="Cation_efflux_TMD_sf"/>
</dbReference>
<keyword evidence="11" id="KW-1185">Reference proteome</keyword>
<dbReference type="InterPro" id="IPR058533">
    <property type="entry name" value="Cation_efflux_TM"/>
</dbReference>
<dbReference type="InterPro" id="IPR027470">
    <property type="entry name" value="Cation_efflux_CTD"/>
</dbReference>
<dbReference type="PANTHER" id="PTHR43840:SF15">
    <property type="entry name" value="MITOCHONDRIAL METAL TRANSPORTER 1-RELATED"/>
    <property type="match status" value="1"/>
</dbReference>
<dbReference type="SUPFAM" id="SSF160240">
    <property type="entry name" value="Cation efflux protein cytoplasmic domain-like"/>
    <property type="match status" value="3"/>
</dbReference>
<evidence type="ECO:0000313" key="10">
    <source>
        <dbReference type="EMBL" id="QEE27649.1"/>
    </source>
</evidence>
<dbReference type="InterPro" id="IPR002524">
    <property type="entry name" value="Cation_efflux"/>
</dbReference>
<dbReference type="NCBIfam" id="TIGR01297">
    <property type="entry name" value="CDF"/>
    <property type="match status" value="1"/>
</dbReference>
<reference evidence="10 11" key="1">
    <citation type="submission" date="2019-08" db="EMBL/GenBank/DDBJ databases">
        <title>Complete genome sequence of Terriglobus albidus strain ORNL.</title>
        <authorList>
            <person name="Podar M."/>
        </authorList>
    </citation>
    <scope>NUCLEOTIDE SEQUENCE [LARGE SCALE GENOMIC DNA]</scope>
    <source>
        <strain evidence="10 11">ORNL</strain>
    </source>
</reference>
<dbReference type="KEGG" id="talb:FTW19_06345"/>
<name>A0A5B9E7B9_9BACT</name>
<keyword evidence="5 7" id="KW-1133">Transmembrane helix</keyword>
<dbReference type="EMBL" id="CP042806">
    <property type="protein sequence ID" value="QEE27649.1"/>
    <property type="molecule type" value="Genomic_DNA"/>
</dbReference>
<evidence type="ECO:0000259" key="8">
    <source>
        <dbReference type="Pfam" id="PF01545"/>
    </source>
</evidence>
<evidence type="ECO:0000256" key="4">
    <source>
        <dbReference type="ARBA" id="ARBA00022692"/>
    </source>
</evidence>
<dbReference type="InterPro" id="IPR050291">
    <property type="entry name" value="CDF_Transporter"/>
</dbReference>
<keyword evidence="6 7" id="KW-0472">Membrane</keyword>
<dbReference type="Gene3D" id="1.20.1510.10">
    <property type="entry name" value="Cation efflux protein transmembrane domain"/>
    <property type="match status" value="1"/>
</dbReference>
<protein>
    <submittedName>
        <fullName evidence="10">Cation-efflux pump</fullName>
    </submittedName>
</protein>
<evidence type="ECO:0000256" key="2">
    <source>
        <dbReference type="ARBA" id="ARBA00008114"/>
    </source>
</evidence>
<feature type="transmembrane region" description="Helical" evidence="7">
    <location>
        <begin position="21"/>
        <end position="45"/>
    </location>
</feature>
<evidence type="ECO:0000256" key="3">
    <source>
        <dbReference type="ARBA" id="ARBA00022448"/>
    </source>
</evidence>
<evidence type="ECO:0000256" key="6">
    <source>
        <dbReference type="ARBA" id="ARBA00023136"/>
    </source>
</evidence>
<sequence length="475" mass="52471">MPAAVQPVPPTAQQAEKRRAALSSVLAAAGITALKLIAGIATHSLGMLSEAAHSGLDLAAAGITLFSVQVSDKPADEDHNFGHGKIENLSSFVETFLMGASCLWIVLEAVRRLLHPVEVHSSIWPVLVLILSIAVDYSRSRHLFRVAKQSGSQALEADALHFSTDIWSSVAVLAGLAVTWAGSYLHIPWLHRADPIAALLVSVIILQVSYRLARRTLDDLMDATPTETRRELLRALAQVPDVLSVDQVRVRRAGSEHFVDLTLALPRNLTFQRAEQVTKGARAAVLRIVPGADIDINTVPTASDSESVFDRVKAVAARRNLSIHDLSVREIKDKLYIELHLEVPEIMHLRAAHDLVTKLEAEMRREEPRIASILTHIESEPATIEHTDAIARDTQLERGLRRAAQEFPQILDIHDVLITRTGDHLQINCHCTLPDDLPMSEVHAIITEVESRMKRQHPEVSRVLIHPEPATDNRR</sequence>
<dbReference type="Proteomes" id="UP000321820">
    <property type="component" value="Chromosome"/>
</dbReference>
<proteinExistence type="inferred from homology"/>
<organism evidence="10 11">
    <name type="scientific">Terriglobus albidus</name>
    <dbReference type="NCBI Taxonomy" id="1592106"/>
    <lineage>
        <taxon>Bacteria</taxon>
        <taxon>Pseudomonadati</taxon>
        <taxon>Acidobacteriota</taxon>
        <taxon>Terriglobia</taxon>
        <taxon>Terriglobales</taxon>
        <taxon>Acidobacteriaceae</taxon>
        <taxon>Terriglobus</taxon>
    </lineage>
</organism>
<evidence type="ECO:0000256" key="1">
    <source>
        <dbReference type="ARBA" id="ARBA00004141"/>
    </source>
</evidence>
<dbReference type="GO" id="GO:0016020">
    <property type="term" value="C:membrane"/>
    <property type="evidence" value="ECO:0007669"/>
    <property type="project" value="UniProtKB-SubCell"/>
</dbReference>
<evidence type="ECO:0000259" key="9">
    <source>
        <dbReference type="Pfam" id="PF16916"/>
    </source>
</evidence>
<dbReference type="SUPFAM" id="SSF161111">
    <property type="entry name" value="Cation efflux protein transmembrane domain-like"/>
    <property type="match status" value="1"/>
</dbReference>
<dbReference type="AlphaFoldDB" id="A0A5B9E7B9"/>
<comment type="similarity">
    <text evidence="2">Belongs to the cation diffusion facilitator (CDF) transporter (TC 2.A.4) family.</text>
</comment>
<dbReference type="Gene3D" id="3.30.70.1350">
    <property type="entry name" value="Cation efflux protein, cytoplasmic domain"/>
    <property type="match status" value="3"/>
</dbReference>
<comment type="subcellular location">
    <subcellularLocation>
        <location evidence="1">Membrane</location>
        <topology evidence="1">Multi-pass membrane protein</topology>
    </subcellularLocation>
</comment>
<dbReference type="InterPro" id="IPR036837">
    <property type="entry name" value="Cation_efflux_CTD_sf"/>
</dbReference>
<accession>A0A5B9E7B9</accession>
<evidence type="ECO:0000313" key="11">
    <source>
        <dbReference type="Proteomes" id="UP000321820"/>
    </source>
</evidence>
<feature type="domain" description="Cation efflux protein cytoplasmic" evidence="9">
    <location>
        <begin position="225"/>
        <end position="296"/>
    </location>
</feature>
<feature type="domain" description="Cation efflux protein transmembrane" evidence="8">
    <location>
        <begin position="23"/>
        <end position="221"/>
    </location>
</feature>
<dbReference type="Pfam" id="PF01545">
    <property type="entry name" value="Cation_efflux"/>
    <property type="match status" value="1"/>
</dbReference>
<feature type="domain" description="Cation efflux protein cytoplasmic" evidence="9">
    <location>
        <begin position="400"/>
        <end position="469"/>
    </location>
</feature>
<keyword evidence="4 7" id="KW-0812">Transmembrane</keyword>
<feature type="domain" description="Cation efflux protein cytoplasmic" evidence="9">
    <location>
        <begin position="309"/>
        <end position="379"/>
    </location>
</feature>
<dbReference type="GO" id="GO:0008324">
    <property type="term" value="F:monoatomic cation transmembrane transporter activity"/>
    <property type="evidence" value="ECO:0007669"/>
    <property type="project" value="InterPro"/>
</dbReference>
<dbReference type="PANTHER" id="PTHR43840">
    <property type="entry name" value="MITOCHONDRIAL METAL TRANSPORTER 1-RELATED"/>
    <property type="match status" value="1"/>
</dbReference>